<evidence type="ECO:0000313" key="6">
    <source>
        <dbReference type="EMBL" id="AVO40326.1"/>
    </source>
</evidence>
<gene>
    <name evidence="6" type="ORF">C6571_02660</name>
</gene>
<keyword evidence="1" id="KW-0004">4Fe-4S</keyword>
<dbReference type="AlphaFoldDB" id="A0A2S0MWQ1"/>
<dbReference type="EMBL" id="CP027669">
    <property type="protein sequence ID" value="AVO40326.1"/>
    <property type="molecule type" value="Genomic_DNA"/>
</dbReference>
<evidence type="ECO:0000256" key="2">
    <source>
        <dbReference type="ARBA" id="ARBA00022723"/>
    </source>
</evidence>
<dbReference type="Proteomes" id="UP000239326">
    <property type="component" value="Chromosome"/>
</dbReference>
<keyword evidence="4" id="KW-0411">Iron-sulfur</keyword>
<dbReference type="Pfam" id="PF00037">
    <property type="entry name" value="Fer4"/>
    <property type="match status" value="1"/>
</dbReference>
<evidence type="ECO:0000313" key="7">
    <source>
        <dbReference type="Proteomes" id="UP000239326"/>
    </source>
</evidence>
<keyword evidence="3" id="KW-0408">Iron</keyword>
<feature type="domain" description="4Fe-4S ferredoxin-type" evidence="5">
    <location>
        <begin position="338"/>
        <end position="367"/>
    </location>
</feature>
<dbReference type="Gene3D" id="3.30.70.20">
    <property type="match status" value="3"/>
</dbReference>
<protein>
    <submittedName>
        <fullName evidence="6">4Fe-4S ferredoxin</fullName>
    </submittedName>
</protein>
<evidence type="ECO:0000256" key="1">
    <source>
        <dbReference type="ARBA" id="ARBA00022485"/>
    </source>
</evidence>
<proteinExistence type="predicted"/>
<name>A0A2S0MWQ1_9BURK</name>
<dbReference type="InterPro" id="IPR017896">
    <property type="entry name" value="4Fe4S_Fe-S-bd"/>
</dbReference>
<dbReference type="OrthoDB" id="9808559at2"/>
<dbReference type="KEGG" id="simp:C6571_02660"/>
<dbReference type="PROSITE" id="PS00198">
    <property type="entry name" value="4FE4S_FER_1"/>
    <property type="match status" value="4"/>
</dbReference>
<dbReference type="PANTHER" id="PTHR43687:SF4">
    <property type="entry name" value="BLR5484 PROTEIN"/>
    <property type="match status" value="1"/>
</dbReference>
<feature type="domain" description="4Fe-4S ferredoxin-type" evidence="5">
    <location>
        <begin position="561"/>
        <end position="590"/>
    </location>
</feature>
<sequence length="699" mass="74891">MPTLICDCNRTMPLQKNDLGTAIGEDITLHSTLCRRETGAFQSAIRSGQEVLVACTQERRLFSELAAQTEGAISPLRFVNIRETAGWSADAVRATPKIAALIAAARLPDFEPVATVAFQSSGRLLILGALDAAERAAALFGDGFDITLFATGPGNAGGMQERRYPVLAGRIESLQGWLGAFQLAWQSDNAISLDLCTRCNACVQACPEGAIGLDYQIDMAQCKAHRACVKACAVAGAIDFQRPSHLHGEQFDLVLDLRGAAASPTFNQHAPPQGYLRWDGNDLAALLALRDLVGEFEKPRFVDYDQKLCAHSRNGTVGCRACIDICSAEAISSDTKRQRVELNPHLCVGCGACSTVCPTGAMAFRTPGLAEQGLRLRTVLARYGAAGGRDPVLVLHSQVRGQALVDELGRAAQVGIAQGLPARCIPMPLWHSASTGLELWLSALCFGAAQIVIVVTAEDAPQYLDALQQQIDVVEALCVGLGYPAGAMQLLRCKTHTDLDVALQALERSPRAAMEVPARFATTPEKRSTLELALDHLLTQAPGMPTGRTAIELPALGAPLGDIVVNRERCTLCLSCVSACPAGALLDNPQLPQLRFIEKNCVQCGLCERTCPEDAITLHPRLSLLAERSQARVLNESAPYVCIRCHAPFGTLMAIEAMLGKLAGHAMFQGDALQRLKMCSDCRVIDLYSSSNESKVTDL</sequence>
<accession>A0A2S0MWQ1</accession>
<dbReference type="PANTHER" id="PTHR43687">
    <property type="entry name" value="ADENYLYLSULFATE REDUCTASE, BETA SUBUNIT"/>
    <property type="match status" value="1"/>
</dbReference>
<evidence type="ECO:0000256" key="4">
    <source>
        <dbReference type="ARBA" id="ARBA00023014"/>
    </source>
</evidence>
<feature type="domain" description="4Fe-4S ferredoxin-type" evidence="5">
    <location>
        <begin position="592"/>
        <end position="621"/>
    </location>
</feature>
<dbReference type="Pfam" id="PF13187">
    <property type="entry name" value="Fer4_9"/>
    <property type="match status" value="1"/>
</dbReference>
<evidence type="ECO:0000259" key="5">
    <source>
        <dbReference type="PROSITE" id="PS51379"/>
    </source>
</evidence>
<dbReference type="PROSITE" id="PS51379">
    <property type="entry name" value="4FE4S_FER_2"/>
    <property type="match status" value="4"/>
</dbReference>
<keyword evidence="2" id="KW-0479">Metal-binding</keyword>
<dbReference type="InterPro" id="IPR050572">
    <property type="entry name" value="Fe-S_Ferredoxin"/>
</dbReference>
<evidence type="ECO:0000256" key="3">
    <source>
        <dbReference type="ARBA" id="ARBA00023004"/>
    </source>
</evidence>
<dbReference type="SUPFAM" id="SSF54862">
    <property type="entry name" value="4Fe-4S ferredoxins"/>
    <property type="match status" value="1"/>
</dbReference>
<dbReference type="InterPro" id="IPR017900">
    <property type="entry name" value="4Fe4S_Fe_S_CS"/>
</dbReference>
<feature type="domain" description="4Fe-4S ferredoxin-type" evidence="5">
    <location>
        <begin position="187"/>
        <end position="216"/>
    </location>
</feature>
<organism evidence="6 7">
    <name type="scientific">Simplicispira suum</name>
    <dbReference type="NCBI Taxonomy" id="2109915"/>
    <lineage>
        <taxon>Bacteria</taxon>
        <taxon>Pseudomonadati</taxon>
        <taxon>Pseudomonadota</taxon>
        <taxon>Betaproteobacteria</taxon>
        <taxon>Burkholderiales</taxon>
        <taxon>Comamonadaceae</taxon>
        <taxon>Simplicispira</taxon>
    </lineage>
</organism>
<dbReference type="GO" id="GO:0051539">
    <property type="term" value="F:4 iron, 4 sulfur cluster binding"/>
    <property type="evidence" value="ECO:0007669"/>
    <property type="project" value="UniProtKB-KW"/>
</dbReference>
<dbReference type="GO" id="GO:0046872">
    <property type="term" value="F:metal ion binding"/>
    <property type="evidence" value="ECO:0007669"/>
    <property type="project" value="UniProtKB-KW"/>
</dbReference>
<reference evidence="6 7" key="1">
    <citation type="submission" date="2018-03" db="EMBL/GenBank/DDBJ databases">
        <title>Genome sequencing of Simplicispira sp.</title>
        <authorList>
            <person name="Kim S.-J."/>
            <person name="Heo J."/>
            <person name="Kwon S.-W."/>
        </authorList>
    </citation>
    <scope>NUCLEOTIDE SEQUENCE [LARGE SCALE GENOMIC DNA]</scope>
    <source>
        <strain evidence="6 7">SC1-8</strain>
    </source>
</reference>
<dbReference type="Pfam" id="PF12838">
    <property type="entry name" value="Fer4_7"/>
    <property type="match status" value="1"/>
</dbReference>
<keyword evidence="7" id="KW-1185">Reference proteome</keyword>